<dbReference type="Proteomes" id="UP000075883">
    <property type="component" value="Unassembled WGS sequence"/>
</dbReference>
<accession>A0A182MSP7</accession>
<dbReference type="EMBL" id="AXCM01000336">
    <property type="status" value="NOT_ANNOTATED_CDS"/>
    <property type="molecule type" value="Genomic_DNA"/>
</dbReference>
<feature type="compositionally biased region" description="Polar residues" evidence="1">
    <location>
        <begin position="44"/>
        <end position="75"/>
    </location>
</feature>
<proteinExistence type="predicted"/>
<evidence type="ECO:0000313" key="2">
    <source>
        <dbReference type="EnsemblMetazoa" id="ACUA025348-PA"/>
    </source>
</evidence>
<dbReference type="STRING" id="139723.A0A182MSP7"/>
<feature type="compositionally biased region" description="Low complexity" evidence="1">
    <location>
        <begin position="77"/>
        <end position="93"/>
    </location>
</feature>
<dbReference type="AlphaFoldDB" id="A0A182MSP7"/>
<feature type="region of interest" description="Disordered" evidence="1">
    <location>
        <begin position="44"/>
        <end position="131"/>
    </location>
</feature>
<evidence type="ECO:0000313" key="3">
    <source>
        <dbReference type="Proteomes" id="UP000075883"/>
    </source>
</evidence>
<keyword evidence="3" id="KW-1185">Reference proteome</keyword>
<sequence length="131" mass="13303">MTQDYPSCYTSATDTSIVAIRTPAPLTFVGSQMQGSSLVTATSAPTITADSGNNSEASTASSTHPLSANNGSHPVQSLLSIGSGAIGYGSIADDVSDSADSEYRSLEGNDPEDSDSAAAPLPRAQDDRSDD</sequence>
<dbReference type="EnsemblMetazoa" id="ACUA025348-RA">
    <property type="protein sequence ID" value="ACUA025348-PA"/>
    <property type="gene ID" value="ACUA025348"/>
</dbReference>
<name>A0A182MSP7_9DIPT</name>
<evidence type="ECO:0000256" key="1">
    <source>
        <dbReference type="SAM" id="MobiDB-lite"/>
    </source>
</evidence>
<organism evidence="2 3">
    <name type="scientific">Anopheles culicifacies</name>
    <dbReference type="NCBI Taxonomy" id="139723"/>
    <lineage>
        <taxon>Eukaryota</taxon>
        <taxon>Metazoa</taxon>
        <taxon>Ecdysozoa</taxon>
        <taxon>Arthropoda</taxon>
        <taxon>Hexapoda</taxon>
        <taxon>Insecta</taxon>
        <taxon>Pterygota</taxon>
        <taxon>Neoptera</taxon>
        <taxon>Endopterygota</taxon>
        <taxon>Diptera</taxon>
        <taxon>Nematocera</taxon>
        <taxon>Culicoidea</taxon>
        <taxon>Culicidae</taxon>
        <taxon>Anophelinae</taxon>
        <taxon>Anopheles</taxon>
        <taxon>culicifacies species complex</taxon>
    </lineage>
</organism>
<reference evidence="3" key="1">
    <citation type="submission" date="2013-09" db="EMBL/GenBank/DDBJ databases">
        <title>The Genome Sequence of Anopheles culicifacies species A.</title>
        <authorList>
            <consortium name="The Broad Institute Genomics Platform"/>
            <person name="Neafsey D.E."/>
            <person name="Besansky N."/>
            <person name="Howell P."/>
            <person name="Walton C."/>
            <person name="Young S.K."/>
            <person name="Zeng Q."/>
            <person name="Gargeya S."/>
            <person name="Fitzgerald M."/>
            <person name="Haas B."/>
            <person name="Abouelleil A."/>
            <person name="Allen A.W."/>
            <person name="Alvarado L."/>
            <person name="Arachchi H.M."/>
            <person name="Berlin A.M."/>
            <person name="Chapman S.B."/>
            <person name="Gainer-Dewar J."/>
            <person name="Goldberg J."/>
            <person name="Griggs A."/>
            <person name="Gujja S."/>
            <person name="Hansen M."/>
            <person name="Howarth C."/>
            <person name="Imamovic A."/>
            <person name="Ireland A."/>
            <person name="Larimer J."/>
            <person name="McCowan C."/>
            <person name="Murphy C."/>
            <person name="Pearson M."/>
            <person name="Poon T.W."/>
            <person name="Priest M."/>
            <person name="Roberts A."/>
            <person name="Saif S."/>
            <person name="Shea T."/>
            <person name="Sisk P."/>
            <person name="Sykes S."/>
            <person name="Wortman J."/>
            <person name="Nusbaum C."/>
            <person name="Birren B."/>
        </authorList>
    </citation>
    <scope>NUCLEOTIDE SEQUENCE [LARGE SCALE GENOMIC DNA]</scope>
    <source>
        <strain evidence="3">A-37</strain>
    </source>
</reference>
<reference evidence="2" key="2">
    <citation type="submission" date="2020-05" db="UniProtKB">
        <authorList>
            <consortium name="EnsemblMetazoa"/>
        </authorList>
    </citation>
    <scope>IDENTIFICATION</scope>
    <source>
        <strain evidence="2">A-37</strain>
    </source>
</reference>
<protein>
    <submittedName>
        <fullName evidence="2">Uncharacterized protein</fullName>
    </submittedName>
</protein>
<dbReference type="VEuPathDB" id="VectorBase:ACUA025348"/>